<evidence type="ECO:0000313" key="2">
    <source>
        <dbReference type="EMBL" id="KAF2859338.1"/>
    </source>
</evidence>
<proteinExistence type="predicted"/>
<name>A0A6A7BXU7_9PEZI</name>
<dbReference type="EMBL" id="MU005994">
    <property type="protein sequence ID" value="KAF2859338.1"/>
    <property type="molecule type" value="Genomic_DNA"/>
</dbReference>
<dbReference type="AlphaFoldDB" id="A0A6A7BXU7"/>
<sequence length="239" mass="26757">MDLYAGEASDYRFSAIAAASTNNVPRRPAKMASLPDPYETEPDIEREKLMYALYGGGSEEEEGHKTRSEGSKKTDSSAVTKQRKKLNKSSMPPKTTFELDPCRPSFLLVRPVDNYGYLPDGSYFEINPPTDEKATKTPFWQHAAEKHAAGAYEALSEATIQSHIIENSGILDTKDAIKQRDAFDHREGPAMINIFETQCVLRRWPTSASWQLTKGGKTGLMQQTHSRFINAQRVHSLQS</sequence>
<keyword evidence="3" id="KW-1185">Reference proteome</keyword>
<dbReference type="Proteomes" id="UP000799421">
    <property type="component" value="Unassembled WGS sequence"/>
</dbReference>
<evidence type="ECO:0000256" key="1">
    <source>
        <dbReference type="SAM" id="MobiDB-lite"/>
    </source>
</evidence>
<accession>A0A6A7BXU7</accession>
<organism evidence="2 3">
    <name type="scientific">Piedraia hortae CBS 480.64</name>
    <dbReference type="NCBI Taxonomy" id="1314780"/>
    <lineage>
        <taxon>Eukaryota</taxon>
        <taxon>Fungi</taxon>
        <taxon>Dikarya</taxon>
        <taxon>Ascomycota</taxon>
        <taxon>Pezizomycotina</taxon>
        <taxon>Dothideomycetes</taxon>
        <taxon>Dothideomycetidae</taxon>
        <taxon>Capnodiales</taxon>
        <taxon>Piedraiaceae</taxon>
        <taxon>Piedraia</taxon>
    </lineage>
</organism>
<feature type="non-terminal residue" evidence="2">
    <location>
        <position position="1"/>
    </location>
</feature>
<protein>
    <submittedName>
        <fullName evidence="2">Uncharacterized protein</fullName>
    </submittedName>
</protein>
<gene>
    <name evidence="2" type="ORF">K470DRAFT_288071</name>
</gene>
<feature type="region of interest" description="Disordered" evidence="1">
    <location>
        <begin position="22"/>
        <end position="97"/>
    </location>
</feature>
<reference evidence="2" key="1">
    <citation type="journal article" date="2020" name="Stud. Mycol.">
        <title>101 Dothideomycetes genomes: a test case for predicting lifestyles and emergence of pathogens.</title>
        <authorList>
            <person name="Haridas S."/>
            <person name="Albert R."/>
            <person name="Binder M."/>
            <person name="Bloem J."/>
            <person name="Labutti K."/>
            <person name="Salamov A."/>
            <person name="Andreopoulos B."/>
            <person name="Baker S."/>
            <person name="Barry K."/>
            <person name="Bills G."/>
            <person name="Bluhm B."/>
            <person name="Cannon C."/>
            <person name="Castanera R."/>
            <person name="Culley D."/>
            <person name="Daum C."/>
            <person name="Ezra D."/>
            <person name="Gonzalez J."/>
            <person name="Henrissat B."/>
            <person name="Kuo A."/>
            <person name="Liang C."/>
            <person name="Lipzen A."/>
            <person name="Lutzoni F."/>
            <person name="Magnuson J."/>
            <person name="Mondo S."/>
            <person name="Nolan M."/>
            <person name="Ohm R."/>
            <person name="Pangilinan J."/>
            <person name="Park H.-J."/>
            <person name="Ramirez L."/>
            <person name="Alfaro M."/>
            <person name="Sun H."/>
            <person name="Tritt A."/>
            <person name="Yoshinaga Y."/>
            <person name="Zwiers L.-H."/>
            <person name="Turgeon B."/>
            <person name="Goodwin S."/>
            <person name="Spatafora J."/>
            <person name="Crous P."/>
            <person name="Grigoriev I."/>
        </authorList>
    </citation>
    <scope>NUCLEOTIDE SEQUENCE</scope>
    <source>
        <strain evidence="2">CBS 480.64</strain>
    </source>
</reference>
<evidence type="ECO:0000313" key="3">
    <source>
        <dbReference type="Proteomes" id="UP000799421"/>
    </source>
</evidence>
<feature type="compositionally biased region" description="Basic and acidic residues" evidence="1">
    <location>
        <begin position="62"/>
        <end position="75"/>
    </location>
</feature>